<proteinExistence type="predicted"/>
<dbReference type="EMBL" id="FMAY01000007">
    <property type="protein sequence ID" value="SCC18119.1"/>
    <property type="molecule type" value="Genomic_DNA"/>
</dbReference>
<reference evidence="2" key="1">
    <citation type="submission" date="2016-08" db="EMBL/GenBank/DDBJ databases">
        <authorList>
            <person name="Varghese N."/>
            <person name="Submissions Spin"/>
        </authorList>
    </citation>
    <scope>NUCLEOTIDE SEQUENCE [LARGE SCALE GENOMIC DNA]</scope>
    <source>
        <strain evidence="2">REICA_082</strain>
    </source>
</reference>
<dbReference type="AlphaFoldDB" id="A0A1C4CGA4"/>
<protein>
    <submittedName>
        <fullName evidence="1">Uncharacterized protein</fullName>
    </submittedName>
</protein>
<keyword evidence="2" id="KW-1185">Reference proteome</keyword>
<sequence length="81" mass="9293">MQNKLKRVRNVLVNQRASAEVGWLIQDEFAHDRLYKPFVTSGEASNSPQLDEEHVDLRLDPVQQYLVTTMANRKQPGDGNE</sequence>
<dbReference type="Proteomes" id="UP000198975">
    <property type="component" value="Unassembled WGS sequence"/>
</dbReference>
<evidence type="ECO:0000313" key="1">
    <source>
        <dbReference type="EMBL" id="SCC18119.1"/>
    </source>
</evidence>
<name>A0A1C4CGA4_9ENTR</name>
<gene>
    <name evidence="1" type="ORF">GA0061071_107214</name>
</gene>
<dbReference type="OrthoDB" id="6628009at2"/>
<accession>A0A1C4CGA4</accession>
<evidence type="ECO:0000313" key="2">
    <source>
        <dbReference type="Proteomes" id="UP000198975"/>
    </source>
</evidence>
<dbReference type="RefSeq" id="WP_061496432.1">
    <property type="nucleotide sequence ID" value="NZ_CP115659.1"/>
</dbReference>
<organism evidence="1 2">
    <name type="scientific">Kosakonia oryzendophytica</name>
    <dbReference type="NCBI Taxonomy" id="1005665"/>
    <lineage>
        <taxon>Bacteria</taxon>
        <taxon>Pseudomonadati</taxon>
        <taxon>Pseudomonadota</taxon>
        <taxon>Gammaproteobacteria</taxon>
        <taxon>Enterobacterales</taxon>
        <taxon>Enterobacteriaceae</taxon>
        <taxon>Kosakonia</taxon>
    </lineage>
</organism>